<dbReference type="Proteomes" id="UP001207468">
    <property type="component" value="Unassembled WGS sequence"/>
</dbReference>
<evidence type="ECO:0000313" key="2">
    <source>
        <dbReference type="Proteomes" id="UP001207468"/>
    </source>
</evidence>
<sequence>MRYLSILFAALAFLTGLVNAWTKEDHEIFDLVSAVEAAEGKGTTFYSWLEVLPSASVAEIGRAYRRKSMLLHPDKNPGVKGVQERFARLGVVASILRSQEGRERYDFFHKNGVPRWRGTGYYYSRFRPGLGTVLVFLTALSTGLQYVVQRMNYKRDLARIEYILEQAKLTAWGPKLIPASSRRKVRVNLSGPPRLDEDGNAVLGKSIDMVVESNGDVFMLEADVVTPINSSAATPPSLNGTWFIVFVTALIGKIRGREEQSSAAIQVGDGDDSERGTGTGSDLPEPGNADQERNLGVKSGKIGPAALKAGGRRRKTGKK</sequence>
<gene>
    <name evidence="1" type="ORF">F5148DRAFT_46648</name>
</gene>
<evidence type="ECO:0000313" key="1">
    <source>
        <dbReference type="EMBL" id="KAI9507924.1"/>
    </source>
</evidence>
<name>A0ACC0U9R3_9AGAM</name>
<proteinExistence type="predicted"/>
<keyword evidence="2" id="KW-1185">Reference proteome</keyword>
<reference evidence="1" key="1">
    <citation type="submission" date="2021-03" db="EMBL/GenBank/DDBJ databases">
        <title>Evolutionary priming and transition to the ectomycorrhizal habit in an iconic lineage of mushroom-forming fungi: is preadaptation a requirement?</title>
        <authorList>
            <consortium name="DOE Joint Genome Institute"/>
            <person name="Looney B.P."/>
            <person name="Miyauchi S."/>
            <person name="Morin E."/>
            <person name="Drula E."/>
            <person name="Courty P.E."/>
            <person name="Chicoki N."/>
            <person name="Fauchery L."/>
            <person name="Kohler A."/>
            <person name="Kuo A."/>
            <person name="LaButti K."/>
            <person name="Pangilinan J."/>
            <person name="Lipzen A."/>
            <person name="Riley R."/>
            <person name="Andreopoulos W."/>
            <person name="He G."/>
            <person name="Johnson J."/>
            <person name="Barry K.W."/>
            <person name="Grigoriev I.V."/>
            <person name="Nagy L."/>
            <person name="Hibbett D."/>
            <person name="Henrissat B."/>
            <person name="Matheny P.B."/>
            <person name="Labbe J."/>
            <person name="Martin A.F."/>
        </authorList>
    </citation>
    <scope>NUCLEOTIDE SEQUENCE</scope>
    <source>
        <strain evidence="1">BPL698</strain>
    </source>
</reference>
<accession>A0ACC0U9R3</accession>
<dbReference type="EMBL" id="JAGFNK010000107">
    <property type="protein sequence ID" value="KAI9507924.1"/>
    <property type="molecule type" value="Genomic_DNA"/>
</dbReference>
<protein>
    <submittedName>
        <fullName evidence="1">DnaJ-domain-containing protein</fullName>
    </submittedName>
</protein>
<comment type="caution">
    <text evidence="1">The sequence shown here is derived from an EMBL/GenBank/DDBJ whole genome shotgun (WGS) entry which is preliminary data.</text>
</comment>
<organism evidence="1 2">
    <name type="scientific">Russula earlei</name>
    <dbReference type="NCBI Taxonomy" id="71964"/>
    <lineage>
        <taxon>Eukaryota</taxon>
        <taxon>Fungi</taxon>
        <taxon>Dikarya</taxon>
        <taxon>Basidiomycota</taxon>
        <taxon>Agaricomycotina</taxon>
        <taxon>Agaricomycetes</taxon>
        <taxon>Russulales</taxon>
        <taxon>Russulaceae</taxon>
        <taxon>Russula</taxon>
    </lineage>
</organism>